<protein>
    <submittedName>
        <fullName evidence="1">Uncharacterized protein</fullName>
    </submittedName>
</protein>
<accession>A0A9J9LE26</accession>
<evidence type="ECO:0000313" key="2">
    <source>
        <dbReference type="Proteomes" id="UP000001989"/>
    </source>
</evidence>
<dbReference type="AlphaFoldDB" id="A0A9J9LE26"/>
<evidence type="ECO:0000313" key="1">
    <source>
        <dbReference type="EMBL" id="ABQ68570.1"/>
    </source>
</evidence>
<keyword evidence="2" id="KW-1185">Reference proteome</keyword>
<proteinExistence type="predicted"/>
<gene>
    <name evidence="1" type="ordered locus">Swit_2211</name>
</gene>
<dbReference type="OrthoDB" id="7573569at2"/>
<sequence length="102" mass="11761">MYVSPTDPLNSVHDWFQARTYHAPRQQDWTPEADLFLDYHRHAEAAGIRPSKRLNARAFAAELHGLTRRQPQARLAQPINGGPERHLPFWPRTLRAARMLAA</sequence>
<name>A0A9J9LE26_RHIWR</name>
<dbReference type="Proteomes" id="UP000001989">
    <property type="component" value="Chromosome"/>
</dbReference>
<dbReference type="EMBL" id="CP000699">
    <property type="protein sequence ID" value="ABQ68570.1"/>
    <property type="molecule type" value="Genomic_DNA"/>
</dbReference>
<reference evidence="1 2" key="1">
    <citation type="journal article" date="2010" name="J. Bacteriol.">
        <title>Genome sequence of the dioxin-mineralizing bacterium Sphingomonas wittichii RW1.</title>
        <authorList>
            <person name="Miller T.R."/>
            <person name="Delcher A.L."/>
            <person name="Salzberg S.L."/>
            <person name="Saunders E."/>
            <person name="Detter J.C."/>
            <person name="Halden R.U."/>
        </authorList>
    </citation>
    <scope>NUCLEOTIDE SEQUENCE [LARGE SCALE GENOMIC DNA]</scope>
    <source>
        <strain evidence="2">DSM 6014 / CCUG 31198 / JCM 15750 / NBRC 105917 / EY 4224 / RW1</strain>
    </source>
</reference>
<organism evidence="1 2">
    <name type="scientific">Rhizorhabdus wittichii (strain DSM 6014 / CCUG 31198 / JCM 15750 / NBRC 105917 / EY 4224 / RW1)</name>
    <name type="common">Sphingomonas wittichii</name>
    <dbReference type="NCBI Taxonomy" id="392499"/>
    <lineage>
        <taxon>Bacteria</taxon>
        <taxon>Pseudomonadati</taxon>
        <taxon>Pseudomonadota</taxon>
        <taxon>Alphaproteobacteria</taxon>
        <taxon>Sphingomonadales</taxon>
        <taxon>Sphingomonadaceae</taxon>
        <taxon>Rhizorhabdus</taxon>
    </lineage>
</organism>
<dbReference type="KEGG" id="swi:Swit_2211"/>